<protein>
    <submittedName>
        <fullName evidence="1">Uncharacterized protein</fullName>
    </submittedName>
</protein>
<dbReference type="Proteomes" id="UP001604336">
    <property type="component" value="Unassembled WGS sequence"/>
</dbReference>
<proteinExistence type="predicted"/>
<sequence>MILDFSQLVPCLNEEARPLFGDDAFVKTMSQLKEKLFLIGKRLVCRVPFNIRWGPILDFVQLVSCLNEKTRSLFRDDASVKTKSQLREEILLVGKRLVCRCPSNII</sequence>
<evidence type="ECO:0000313" key="1">
    <source>
        <dbReference type="EMBL" id="KAL2512521.1"/>
    </source>
</evidence>
<keyword evidence="2" id="KW-1185">Reference proteome</keyword>
<reference evidence="2" key="1">
    <citation type="submission" date="2024-07" db="EMBL/GenBank/DDBJ databases">
        <title>Two chromosome-level genome assemblies of Korean endemic species Abeliophyllum distichum and Forsythia ovata (Oleaceae).</title>
        <authorList>
            <person name="Jang H."/>
        </authorList>
    </citation>
    <scope>NUCLEOTIDE SEQUENCE [LARGE SCALE GENOMIC DNA]</scope>
</reference>
<dbReference type="AlphaFoldDB" id="A0ABD1TIG6"/>
<accession>A0ABD1TIG6</accession>
<organism evidence="1 2">
    <name type="scientific">Abeliophyllum distichum</name>
    <dbReference type="NCBI Taxonomy" id="126358"/>
    <lineage>
        <taxon>Eukaryota</taxon>
        <taxon>Viridiplantae</taxon>
        <taxon>Streptophyta</taxon>
        <taxon>Embryophyta</taxon>
        <taxon>Tracheophyta</taxon>
        <taxon>Spermatophyta</taxon>
        <taxon>Magnoliopsida</taxon>
        <taxon>eudicotyledons</taxon>
        <taxon>Gunneridae</taxon>
        <taxon>Pentapetalae</taxon>
        <taxon>asterids</taxon>
        <taxon>lamiids</taxon>
        <taxon>Lamiales</taxon>
        <taxon>Oleaceae</taxon>
        <taxon>Forsythieae</taxon>
        <taxon>Abeliophyllum</taxon>
    </lineage>
</organism>
<comment type="caution">
    <text evidence="1">The sequence shown here is derived from an EMBL/GenBank/DDBJ whole genome shotgun (WGS) entry which is preliminary data.</text>
</comment>
<gene>
    <name evidence="1" type="ORF">Adt_18121</name>
</gene>
<evidence type="ECO:0000313" key="2">
    <source>
        <dbReference type="Proteomes" id="UP001604336"/>
    </source>
</evidence>
<name>A0ABD1TIG6_9LAMI</name>
<dbReference type="EMBL" id="JBFOLK010000005">
    <property type="protein sequence ID" value="KAL2512521.1"/>
    <property type="molecule type" value="Genomic_DNA"/>
</dbReference>